<dbReference type="SUPFAM" id="SSF48452">
    <property type="entry name" value="TPR-like"/>
    <property type="match status" value="1"/>
</dbReference>
<dbReference type="AlphaFoldDB" id="A0A3P3XIK3"/>
<dbReference type="EMBL" id="FWDM01000019">
    <property type="protein sequence ID" value="SLM12802.1"/>
    <property type="molecule type" value="Genomic_DNA"/>
</dbReference>
<sequence length="229" mass="25388">MKRILPIAAIFLLFALIPVIAQTEAELKATYENAVKLAAAAPQDYTLNWQAARAARKYGDYLVKNEVPGWKDTARAAAKEGMKYGEIAFKLNPTGIEGWYWYGLCVGTYSDCVSVLKALAEGLKGKTQMGFENAYKFDKTYDNGGPILSLGRFWQVLPGIAGQDRKKAEQLFNEYIQLFGSSPDANSDVWYFRGQLYKDTNRAALAKADLEKAAAMGNKDAQKLLGEMK</sequence>
<feature type="signal peptide" evidence="1">
    <location>
        <begin position="1"/>
        <end position="21"/>
    </location>
</feature>
<protein>
    <recommendedName>
        <fullName evidence="3">Tetratricopeptide repeat protein</fullName>
    </recommendedName>
</protein>
<name>A0A3P3XIK3_9SPIR</name>
<accession>A0A3P3XIK3</accession>
<dbReference type="InterPro" id="IPR038537">
    <property type="entry name" value="TatT_sf"/>
</dbReference>
<dbReference type="InterPro" id="IPR011990">
    <property type="entry name" value="TPR-like_helical_dom_sf"/>
</dbReference>
<reference evidence="2" key="1">
    <citation type="submission" date="2017-02" db="EMBL/GenBank/DDBJ databases">
        <authorList>
            <person name="Regsiter A."/>
            <person name="William W."/>
        </authorList>
    </citation>
    <scope>NUCLEOTIDE SEQUENCE</scope>
    <source>
        <strain evidence="2">Bib</strain>
    </source>
</reference>
<feature type="chain" id="PRO_5018188662" description="Tetratricopeptide repeat protein" evidence="1">
    <location>
        <begin position="22"/>
        <end position="229"/>
    </location>
</feature>
<keyword evidence="1" id="KW-0732">Signal</keyword>
<evidence type="ECO:0000313" key="2">
    <source>
        <dbReference type="EMBL" id="SLM12802.1"/>
    </source>
</evidence>
<evidence type="ECO:0000256" key="1">
    <source>
        <dbReference type="SAM" id="SignalP"/>
    </source>
</evidence>
<organism evidence="2">
    <name type="scientific">uncultured spirochete</name>
    <dbReference type="NCBI Taxonomy" id="156406"/>
    <lineage>
        <taxon>Bacteria</taxon>
        <taxon>Pseudomonadati</taxon>
        <taxon>Spirochaetota</taxon>
        <taxon>Spirochaetia</taxon>
        <taxon>Spirochaetales</taxon>
        <taxon>environmental samples</taxon>
    </lineage>
</organism>
<evidence type="ECO:0008006" key="3">
    <source>
        <dbReference type="Google" id="ProtNLM"/>
    </source>
</evidence>
<gene>
    <name evidence="2" type="ORF">SPIROBIBN47_260052</name>
</gene>
<dbReference type="Gene3D" id="1.25.40.920">
    <property type="entry name" value="TRAP transporter T-component"/>
    <property type="match status" value="1"/>
</dbReference>
<proteinExistence type="predicted"/>